<accession>A0A163LF32</accession>
<protein>
    <submittedName>
        <fullName evidence="1">Uncharacterized protein</fullName>
    </submittedName>
</protein>
<organism evidence="1 2">
    <name type="scientific">Didymella rabiei</name>
    <name type="common">Chickpea ascochyta blight fungus</name>
    <name type="synonym">Mycosphaerella rabiei</name>
    <dbReference type="NCBI Taxonomy" id="5454"/>
    <lineage>
        <taxon>Eukaryota</taxon>
        <taxon>Fungi</taxon>
        <taxon>Dikarya</taxon>
        <taxon>Ascomycota</taxon>
        <taxon>Pezizomycotina</taxon>
        <taxon>Dothideomycetes</taxon>
        <taxon>Pleosporomycetidae</taxon>
        <taxon>Pleosporales</taxon>
        <taxon>Pleosporineae</taxon>
        <taxon>Didymellaceae</taxon>
        <taxon>Ascochyta</taxon>
    </lineage>
</organism>
<dbReference type="AlphaFoldDB" id="A0A163LF32"/>
<dbReference type="EMBL" id="JYNV01000060">
    <property type="protein sequence ID" value="KZM27743.1"/>
    <property type="molecule type" value="Genomic_DNA"/>
</dbReference>
<reference evidence="1 2" key="1">
    <citation type="journal article" date="2016" name="Sci. Rep.">
        <title>Draft genome sequencing and secretome analysis of fungal phytopathogen Ascochyta rabiei provides insight into the necrotrophic effector repertoire.</title>
        <authorList>
            <person name="Verma S."/>
            <person name="Gazara R.K."/>
            <person name="Nizam S."/>
            <person name="Parween S."/>
            <person name="Chattopadhyay D."/>
            <person name="Verma P.K."/>
        </authorList>
    </citation>
    <scope>NUCLEOTIDE SEQUENCE [LARGE SCALE GENOMIC DNA]</scope>
    <source>
        <strain evidence="1 2">ArDII</strain>
    </source>
</reference>
<gene>
    <name evidence="1" type="ORF">ST47_g1222</name>
</gene>
<name>A0A163LF32_DIDRA</name>
<proteinExistence type="predicted"/>
<comment type="caution">
    <text evidence="1">The sequence shown here is derived from an EMBL/GenBank/DDBJ whole genome shotgun (WGS) entry which is preliminary data.</text>
</comment>
<evidence type="ECO:0000313" key="1">
    <source>
        <dbReference type="EMBL" id="KZM27743.1"/>
    </source>
</evidence>
<keyword evidence="2" id="KW-1185">Reference proteome</keyword>
<evidence type="ECO:0000313" key="2">
    <source>
        <dbReference type="Proteomes" id="UP000076837"/>
    </source>
</evidence>
<dbReference type="Proteomes" id="UP000076837">
    <property type="component" value="Unassembled WGS sequence"/>
</dbReference>
<sequence length="194" mass="20569">MEDTSSDLGNEIVRELLAAGPTVPLWPTGGKAIGASRTTTYKMAKEGTFPVKLLRLGTSYRVVTADLKALLGLAGPQELHGPGEWASAVNLAAGTASDEGLTPEPATGTSNEMKTTRNLRQVHLTSVDTPSFLRTEADFITNDGETLTIAAQFHNNGDGTFDRLVLINDYAIRCDAVDDLIIALGEARDRGLAA</sequence>